<dbReference type="AlphaFoldDB" id="A0AAE1CEP1"/>
<name>A0AAE1CEP1_9GAST</name>
<reference evidence="1" key="1">
    <citation type="journal article" date="2023" name="G3 (Bethesda)">
        <title>A reference genome for the long-term kleptoplast-retaining sea slug Elysia crispata morphotype clarki.</title>
        <authorList>
            <person name="Eastman K.E."/>
            <person name="Pendleton A.L."/>
            <person name="Shaikh M.A."/>
            <person name="Suttiyut T."/>
            <person name="Ogas R."/>
            <person name="Tomko P."/>
            <person name="Gavelis G."/>
            <person name="Widhalm J.R."/>
            <person name="Wisecaver J.H."/>
        </authorList>
    </citation>
    <scope>NUCLEOTIDE SEQUENCE</scope>
    <source>
        <strain evidence="1">ECLA1</strain>
    </source>
</reference>
<dbReference type="SUPFAM" id="SSF51126">
    <property type="entry name" value="Pectin lyase-like"/>
    <property type="match status" value="1"/>
</dbReference>
<gene>
    <name evidence="1" type="ORF">RRG08_061156</name>
</gene>
<dbReference type="Proteomes" id="UP001283361">
    <property type="component" value="Unassembled WGS sequence"/>
</dbReference>
<protein>
    <submittedName>
        <fullName evidence="1">Uncharacterized protein</fullName>
    </submittedName>
</protein>
<accession>A0AAE1CEP1</accession>
<dbReference type="InterPro" id="IPR012332">
    <property type="entry name" value="Autotransporter_pectin_lyase_C"/>
</dbReference>
<comment type="caution">
    <text evidence="1">The sequence shown here is derived from an EMBL/GenBank/DDBJ whole genome shotgun (WGS) entry which is preliminary data.</text>
</comment>
<proteinExistence type="predicted"/>
<dbReference type="InterPro" id="IPR011050">
    <property type="entry name" value="Pectin_lyase_fold/virulence"/>
</dbReference>
<dbReference type="EMBL" id="JAWDGP010008107">
    <property type="protein sequence ID" value="KAK3690716.1"/>
    <property type="molecule type" value="Genomic_DNA"/>
</dbReference>
<dbReference type="Gene3D" id="2.160.20.20">
    <property type="match status" value="1"/>
</dbReference>
<evidence type="ECO:0000313" key="2">
    <source>
        <dbReference type="Proteomes" id="UP001283361"/>
    </source>
</evidence>
<sequence>MSIFETTELLQIGVTGRVNSSFVSVAKGSQLVAKGDQLVAEGGQLVAKGRGQLVAKGSQLFAKGDQLVAKGDQLVAEGGQLVAEGGQLVAKGSQLFAKGDQLVAEGGQLVAKGGQLIVEVGKLVAEGGQLVAEGGQLVVKGGQLIVEGGQLVAKGGQLVVEGGQLVVEGVITLKHGLQLDHDLVIMQRAASHTLARAEVSVTSSPPALFIPRPTISILSMCLSFCAFLPPSVIIDIRSSISLLIYLKPFSLSLKSERFSKFTGRASTKLDERHHRNIEIDINGGGLTGE</sequence>
<evidence type="ECO:0000313" key="1">
    <source>
        <dbReference type="EMBL" id="KAK3690716.1"/>
    </source>
</evidence>
<organism evidence="1 2">
    <name type="scientific">Elysia crispata</name>
    <name type="common">lettuce slug</name>
    <dbReference type="NCBI Taxonomy" id="231223"/>
    <lineage>
        <taxon>Eukaryota</taxon>
        <taxon>Metazoa</taxon>
        <taxon>Spiralia</taxon>
        <taxon>Lophotrochozoa</taxon>
        <taxon>Mollusca</taxon>
        <taxon>Gastropoda</taxon>
        <taxon>Heterobranchia</taxon>
        <taxon>Euthyneura</taxon>
        <taxon>Panpulmonata</taxon>
        <taxon>Sacoglossa</taxon>
        <taxon>Placobranchoidea</taxon>
        <taxon>Plakobranchidae</taxon>
        <taxon>Elysia</taxon>
    </lineage>
</organism>
<keyword evidence="2" id="KW-1185">Reference proteome</keyword>